<proteinExistence type="predicted"/>
<dbReference type="Pfam" id="PF04471">
    <property type="entry name" value="Mrr_cat"/>
    <property type="match status" value="1"/>
</dbReference>
<dbReference type="Gene3D" id="3.40.1350.10">
    <property type="match status" value="1"/>
</dbReference>
<feature type="transmembrane region" description="Helical" evidence="1">
    <location>
        <begin position="29"/>
        <end position="49"/>
    </location>
</feature>
<keyword evidence="4" id="KW-1185">Reference proteome</keyword>
<keyword evidence="3" id="KW-0255">Endonuclease</keyword>
<keyword evidence="3" id="KW-0378">Hydrolase</keyword>
<evidence type="ECO:0000256" key="1">
    <source>
        <dbReference type="SAM" id="Phobius"/>
    </source>
</evidence>
<dbReference type="SUPFAM" id="SSF52980">
    <property type="entry name" value="Restriction endonuclease-like"/>
    <property type="match status" value="1"/>
</dbReference>
<accession>A0ABW8JNN1</accession>
<gene>
    <name evidence="3" type="ORF">ISP15_17135</name>
</gene>
<dbReference type="PANTHER" id="PTHR30015:SF7">
    <property type="entry name" value="TYPE IV METHYL-DIRECTED RESTRICTION ENZYME ECOKMRR"/>
    <property type="match status" value="1"/>
</dbReference>
<dbReference type="Proteomes" id="UP001620461">
    <property type="component" value="Unassembled WGS sequence"/>
</dbReference>
<evidence type="ECO:0000313" key="3">
    <source>
        <dbReference type="EMBL" id="MFK2902064.1"/>
    </source>
</evidence>
<dbReference type="EMBL" id="JADIKJ010000023">
    <property type="protein sequence ID" value="MFK2902064.1"/>
    <property type="molecule type" value="Genomic_DNA"/>
</dbReference>
<dbReference type="InterPro" id="IPR011335">
    <property type="entry name" value="Restrct_endonuc-II-like"/>
</dbReference>
<evidence type="ECO:0000259" key="2">
    <source>
        <dbReference type="Pfam" id="PF04471"/>
    </source>
</evidence>
<dbReference type="GO" id="GO:0004519">
    <property type="term" value="F:endonuclease activity"/>
    <property type="evidence" value="ECO:0007669"/>
    <property type="project" value="UniProtKB-KW"/>
</dbReference>
<evidence type="ECO:0000313" key="4">
    <source>
        <dbReference type="Proteomes" id="UP001620461"/>
    </source>
</evidence>
<dbReference type="PANTHER" id="PTHR30015">
    <property type="entry name" value="MRR RESTRICTION SYSTEM PROTEIN"/>
    <property type="match status" value="1"/>
</dbReference>
<dbReference type="InterPro" id="IPR052906">
    <property type="entry name" value="Type_IV_Methyl-Rstrct_Enzyme"/>
</dbReference>
<keyword evidence="1" id="KW-0812">Transmembrane</keyword>
<organism evidence="3 4">
    <name type="scientific">Dyella jejuensis</name>
    <dbReference type="NCBI Taxonomy" id="1432009"/>
    <lineage>
        <taxon>Bacteria</taxon>
        <taxon>Pseudomonadati</taxon>
        <taxon>Pseudomonadota</taxon>
        <taxon>Gammaproteobacteria</taxon>
        <taxon>Lysobacterales</taxon>
        <taxon>Rhodanobacteraceae</taxon>
        <taxon>Dyella</taxon>
    </lineage>
</organism>
<keyword evidence="3" id="KW-0540">Nuclease</keyword>
<comment type="caution">
    <text evidence="3">The sequence shown here is derived from an EMBL/GenBank/DDBJ whole genome shotgun (WGS) entry which is preliminary data.</text>
</comment>
<dbReference type="InterPro" id="IPR007560">
    <property type="entry name" value="Restrct_endonuc_IV_Mrr"/>
</dbReference>
<sequence length="195" mass="21510">MRYGLAWCMSTFGGPIGQALGLTLAEGAYAPVAWMLLGACWIAALVSFLDGRRRRRLLASQTGLGSLRAVDWRQFEMLVSEAFRRQGYTVRETGLDGSDGGIDLILQRDGATTLVQCKQWRSQLVDVRLVREMYGLLVHHQADAVKIVAIGNYTADARRFVHGKPIELICGDALLAMVRESQAAGTVSKQTRRRA</sequence>
<keyword evidence="1" id="KW-0472">Membrane</keyword>
<dbReference type="InterPro" id="IPR011856">
    <property type="entry name" value="tRNA_endonuc-like_dom_sf"/>
</dbReference>
<keyword evidence="1" id="KW-1133">Transmembrane helix</keyword>
<protein>
    <submittedName>
        <fullName evidence="3">Restriction endonuclease</fullName>
    </submittedName>
</protein>
<name>A0ABW8JNN1_9GAMM</name>
<reference evidence="3 4" key="1">
    <citation type="submission" date="2020-10" db="EMBL/GenBank/DDBJ databases">
        <title>Phylogeny of dyella-like bacteria.</title>
        <authorList>
            <person name="Fu J."/>
        </authorList>
    </citation>
    <scope>NUCLEOTIDE SEQUENCE [LARGE SCALE GENOMIC DNA]</scope>
    <source>
        <strain evidence="3 4">JP1</strain>
    </source>
</reference>
<feature type="domain" description="Restriction endonuclease type IV Mrr" evidence="2">
    <location>
        <begin position="67"/>
        <end position="177"/>
    </location>
</feature>